<sequence>MLLLLILASIVPSTPREGYIALFALTASPQMGFCTRCGEITGSSGRCKCGGTSKESVSRALFDGSGSDRWQQRYVARSTPPKASPVPQSGSYATPTGPASSPVRPGALLPPPQPSPTKLAQSFLNVDGEGELSSVFGSVLSPKDHWQCAACASKFRQEEVIYPHPDAQQDPSLGETFFCRQCFADRFRKGDCKKCKYAVLSDAPFVKHDGNVWHKECYTCSYCEDPTTEPVIDFAGMPSCEACFDAEAYKTCGIQPSPHLGQSEFFKPTAALPAPSKWGRPSVAGSPASAAAARPNVWSSHGGPISQASSPSTRAPSFSPSKLSRLQLERNQSPIAPSLDELGDKLRRVGLQNSPAPSTAAPHTPSTATSRPALSRRPLPELPRDSSKPSGLSRSGSPAKAAPAATQPSTSPVKTAPTTTLPSTSPVKPSAGRLLESTASPDSCAICVQALGDADCVELSSSGVRMHSACFRCGGCGKELGGGRFVEAEARWWHREVGLIPSS</sequence>
<evidence type="ECO:0000256" key="4">
    <source>
        <dbReference type="ARBA" id="ARBA00023038"/>
    </source>
</evidence>
<feature type="chain" id="PRO_5040441422" description="LIM zinc-binding domain-containing protein" evidence="7">
    <location>
        <begin position="17"/>
        <end position="503"/>
    </location>
</feature>
<feature type="compositionally biased region" description="Polar residues" evidence="6">
    <location>
        <begin position="86"/>
        <end position="99"/>
    </location>
</feature>
<feature type="domain" description="LIM zinc-binding" evidence="8">
    <location>
        <begin position="190"/>
        <end position="250"/>
    </location>
</feature>
<evidence type="ECO:0000256" key="7">
    <source>
        <dbReference type="SAM" id="SignalP"/>
    </source>
</evidence>
<evidence type="ECO:0000313" key="10">
    <source>
        <dbReference type="Proteomes" id="UP000777482"/>
    </source>
</evidence>
<evidence type="ECO:0000313" key="9">
    <source>
        <dbReference type="EMBL" id="KAG0661167.1"/>
    </source>
</evidence>
<keyword evidence="2" id="KW-0677">Repeat</keyword>
<dbReference type="Gene3D" id="2.10.110.10">
    <property type="entry name" value="Cysteine Rich Protein"/>
    <property type="match status" value="2"/>
</dbReference>
<feature type="compositionally biased region" description="Basic and acidic residues" evidence="6">
    <location>
        <begin position="378"/>
        <end position="387"/>
    </location>
</feature>
<dbReference type="Pfam" id="PF00412">
    <property type="entry name" value="LIM"/>
    <property type="match status" value="1"/>
</dbReference>
<gene>
    <name evidence="9" type="ORF">C6P46_004121</name>
</gene>
<dbReference type="PANTHER" id="PTHR24205:SF16">
    <property type="entry name" value="GH01042P-RELATED"/>
    <property type="match status" value="1"/>
</dbReference>
<dbReference type="SMART" id="SM00132">
    <property type="entry name" value="LIM"/>
    <property type="match status" value="2"/>
</dbReference>
<keyword evidence="4 5" id="KW-0440">LIM domain</keyword>
<reference evidence="9 10" key="1">
    <citation type="submission" date="2020-11" db="EMBL/GenBank/DDBJ databases">
        <title>Kefir isolates.</title>
        <authorList>
            <person name="Marcisauskas S."/>
            <person name="Kim Y."/>
            <person name="Blasche S."/>
        </authorList>
    </citation>
    <scope>NUCLEOTIDE SEQUENCE [LARGE SCALE GENOMIC DNA]</scope>
    <source>
        <strain evidence="9 10">KR</strain>
    </source>
</reference>
<feature type="region of interest" description="Disordered" evidence="6">
    <location>
        <begin position="294"/>
        <end position="435"/>
    </location>
</feature>
<dbReference type="OrthoDB" id="1112565at2759"/>
<evidence type="ECO:0000256" key="1">
    <source>
        <dbReference type="ARBA" id="ARBA00022723"/>
    </source>
</evidence>
<feature type="compositionally biased region" description="Polar residues" evidence="6">
    <location>
        <begin position="306"/>
        <end position="335"/>
    </location>
</feature>
<dbReference type="GO" id="GO:0005634">
    <property type="term" value="C:nucleus"/>
    <property type="evidence" value="ECO:0007669"/>
    <property type="project" value="TreeGrafter"/>
</dbReference>
<comment type="caution">
    <text evidence="9">The sequence shown here is derived from an EMBL/GenBank/DDBJ whole genome shotgun (WGS) entry which is preliminary data.</text>
</comment>
<evidence type="ECO:0000256" key="5">
    <source>
        <dbReference type="PROSITE-ProRule" id="PRU00125"/>
    </source>
</evidence>
<keyword evidence="10" id="KW-1185">Reference proteome</keyword>
<proteinExistence type="predicted"/>
<protein>
    <recommendedName>
        <fullName evidence="8">LIM zinc-binding domain-containing protein</fullName>
    </recommendedName>
</protein>
<feature type="region of interest" description="Disordered" evidence="6">
    <location>
        <begin position="76"/>
        <end position="117"/>
    </location>
</feature>
<feature type="signal peptide" evidence="7">
    <location>
        <begin position="1"/>
        <end position="16"/>
    </location>
</feature>
<dbReference type="InterPro" id="IPR001781">
    <property type="entry name" value="Znf_LIM"/>
</dbReference>
<dbReference type="EMBL" id="PUHQ01000037">
    <property type="protein sequence ID" value="KAG0661167.1"/>
    <property type="molecule type" value="Genomic_DNA"/>
</dbReference>
<keyword evidence="3 5" id="KW-0862">Zinc</keyword>
<feature type="compositionally biased region" description="Low complexity" evidence="6">
    <location>
        <begin position="388"/>
        <end position="430"/>
    </location>
</feature>
<dbReference type="PANTHER" id="PTHR24205">
    <property type="entry name" value="FOUR AND A HALF LIM DOMAINS PROTEIN"/>
    <property type="match status" value="1"/>
</dbReference>
<name>A0A9P7B6R6_RHOMI</name>
<keyword evidence="7" id="KW-0732">Signal</keyword>
<evidence type="ECO:0000256" key="2">
    <source>
        <dbReference type="ARBA" id="ARBA00022737"/>
    </source>
</evidence>
<feature type="compositionally biased region" description="Low complexity" evidence="6">
    <location>
        <begin position="354"/>
        <end position="370"/>
    </location>
</feature>
<dbReference type="GO" id="GO:0003712">
    <property type="term" value="F:transcription coregulator activity"/>
    <property type="evidence" value="ECO:0007669"/>
    <property type="project" value="TreeGrafter"/>
</dbReference>
<evidence type="ECO:0000259" key="8">
    <source>
        <dbReference type="PROSITE" id="PS50023"/>
    </source>
</evidence>
<keyword evidence="1 5" id="KW-0479">Metal-binding</keyword>
<dbReference type="PROSITE" id="PS50023">
    <property type="entry name" value="LIM_DOMAIN_2"/>
    <property type="match status" value="1"/>
</dbReference>
<accession>A0A9P7B6R6</accession>
<dbReference type="AlphaFoldDB" id="A0A9P7B6R6"/>
<dbReference type="Proteomes" id="UP000777482">
    <property type="component" value="Unassembled WGS sequence"/>
</dbReference>
<organism evidence="9 10">
    <name type="scientific">Rhodotorula mucilaginosa</name>
    <name type="common">Yeast</name>
    <name type="synonym">Rhodotorula rubra</name>
    <dbReference type="NCBI Taxonomy" id="5537"/>
    <lineage>
        <taxon>Eukaryota</taxon>
        <taxon>Fungi</taxon>
        <taxon>Dikarya</taxon>
        <taxon>Basidiomycota</taxon>
        <taxon>Pucciniomycotina</taxon>
        <taxon>Microbotryomycetes</taxon>
        <taxon>Sporidiobolales</taxon>
        <taxon>Sporidiobolaceae</taxon>
        <taxon>Rhodotorula</taxon>
    </lineage>
</organism>
<evidence type="ECO:0000256" key="3">
    <source>
        <dbReference type="ARBA" id="ARBA00022833"/>
    </source>
</evidence>
<evidence type="ECO:0000256" key="6">
    <source>
        <dbReference type="SAM" id="MobiDB-lite"/>
    </source>
</evidence>
<dbReference type="GO" id="GO:0046872">
    <property type="term" value="F:metal ion binding"/>
    <property type="evidence" value="ECO:0007669"/>
    <property type="project" value="UniProtKB-KW"/>
</dbReference>
<dbReference type="GO" id="GO:0030695">
    <property type="term" value="F:GTPase regulator activity"/>
    <property type="evidence" value="ECO:0007669"/>
    <property type="project" value="UniProtKB-ARBA"/>
</dbReference>